<dbReference type="EMBL" id="FNPF01000021">
    <property type="protein sequence ID" value="SDY84699.1"/>
    <property type="molecule type" value="Genomic_DNA"/>
</dbReference>
<accession>A0A1H3N909</accession>
<gene>
    <name evidence="1" type="ORF">SAMN05444340_12116</name>
</gene>
<dbReference type="AlphaFoldDB" id="A0A1H3N909"/>
<name>A0A1H3N909_9RHOB</name>
<protein>
    <submittedName>
        <fullName evidence="1">Uncharacterized protein</fullName>
    </submittedName>
</protein>
<dbReference type="Proteomes" id="UP000199286">
    <property type="component" value="Unassembled WGS sequence"/>
</dbReference>
<sequence length="238" mass="26707">MNTMTNTIRMTEAWEKNAHALFVRWFPNLDIKQPQIDAELWHSAYVICFAANEIARCRGERVTVTLIETEDEFFPAFAVSNPETGRQLNEMYTAFAADVPGVGREILNCLRHPEPGTEAPDHSKRSGILDRTLYDSKIPMPGEDGSLEYLADLLRRQRAGDVTADELEEFERHYGASADRELQNACPPLPAFDADLAMDDVDLEDVMHDDAPAMPCAEAARRALEGVSRMISRRPVIA</sequence>
<reference evidence="1 2" key="1">
    <citation type="submission" date="2016-10" db="EMBL/GenBank/DDBJ databases">
        <authorList>
            <person name="de Groot N.N."/>
        </authorList>
    </citation>
    <scope>NUCLEOTIDE SEQUENCE [LARGE SCALE GENOMIC DNA]</scope>
    <source>
        <strain evidence="1 2">DSM 26880</strain>
    </source>
</reference>
<evidence type="ECO:0000313" key="2">
    <source>
        <dbReference type="Proteomes" id="UP000199286"/>
    </source>
</evidence>
<proteinExistence type="predicted"/>
<organism evidence="1 2">
    <name type="scientific">Citreimonas salinaria</name>
    <dbReference type="NCBI Taxonomy" id="321339"/>
    <lineage>
        <taxon>Bacteria</taxon>
        <taxon>Pseudomonadati</taxon>
        <taxon>Pseudomonadota</taxon>
        <taxon>Alphaproteobacteria</taxon>
        <taxon>Rhodobacterales</taxon>
        <taxon>Roseobacteraceae</taxon>
        <taxon>Citreimonas</taxon>
    </lineage>
</organism>
<keyword evidence="2" id="KW-1185">Reference proteome</keyword>
<evidence type="ECO:0000313" key="1">
    <source>
        <dbReference type="EMBL" id="SDY84699.1"/>
    </source>
</evidence>